<feature type="transmembrane region" description="Helical" evidence="6">
    <location>
        <begin position="20"/>
        <end position="41"/>
    </location>
</feature>
<feature type="domain" description="Methyl-accepting transducer" evidence="7">
    <location>
        <begin position="399"/>
        <end position="628"/>
    </location>
</feature>
<evidence type="ECO:0000313" key="9">
    <source>
        <dbReference type="EMBL" id="MBR7745633.1"/>
    </source>
</evidence>
<comment type="similarity">
    <text evidence="3">Belongs to the methyl-accepting chemotaxis (MCP) protein family.</text>
</comment>
<dbReference type="PANTHER" id="PTHR43531">
    <property type="entry name" value="PROTEIN ICFG"/>
    <property type="match status" value="1"/>
</dbReference>
<dbReference type="InterPro" id="IPR004089">
    <property type="entry name" value="MCPsignal_dom"/>
</dbReference>
<accession>A0A941DBI4</accession>
<dbReference type="FunFam" id="1.10.287.950:FF:000001">
    <property type="entry name" value="Methyl-accepting chemotaxis sensory transducer"/>
    <property type="match status" value="1"/>
</dbReference>
<evidence type="ECO:0000259" key="8">
    <source>
        <dbReference type="PROSITE" id="PS50885"/>
    </source>
</evidence>
<comment type="caution">
    <text evidence="9">The sequence shown here is derived from an EMBL/GenBank/DDBJ whole genome shotgun (WGS) entry which is preliminary data.</text>
</comment>
<dbReference type="AlphaFoldDB" id="A0A941DBI4"/>
<organism evidence="9 10">
    <name type="scientific">Undibacterium baiyunense</name>
    <dbReference type="NCBI Taxonomy" id="2828731"/>
    <lineage>
        <taxon>Bacteria</taxon>
        <taxon>Pseudomonadati</taxon>
        <taxon>Pseudomonadota</taxon>
        <taxon>Betaproteobacteria</taxon>
        <taxon>Burkholderiales</taxon>
        <taxon>Oxalobacteraceae</taxon>
        <taxon>Undibacterium</taxon>
    </lineage>
</organism>
<evidence type="ECO:0000256" key="4">
    <source>
        <dbReference type="PROSITE-ProRule" id="PRU00284"/>
    </source>
</evidence>
<dbReference type="InterPro" id="IPR051310">
    <property type="entry name" value="MCP_chemotaxis"/>
</dbReference>
<dbReference type="GO" id="GO:0007165">
    <property type="term" value="P:signal transduction"/>
    <property type="evidence" value="ECO:0007669"/>
    <property type="project" value="UniProtKB-KW"/>
</dbReference>
<name>A0A941DBI4_9BURK</name>
<protein>
    <submittedName>
        <fullName evidence="9">HAMP domain-containing protein</fullName>
    </submittedName>
</protein>
<dbReference type="InterPro" id="IPR003660">
    <property type="entry name" value="HAMP_dom"/>
</dbReference>
<evidence type="ECO:0000259" key="7">
    <source>
        <dbReference type="PROSITE" id="PS50111"/>
    </source>
</evidence>
<comment type="subcellular location">
    <subcellularLocation>
        <location evidence="1">Membrane</location>
    </subcellularLocation>
</comment>
<evidence type="ECO:0000256" key="2">
    <source>
        <dbReference type="ARBA" id="ARBA00022481"/>
    </source>
</evidence>
<dbReference type="Pfam" id="PF00015">
    <property type="entry name" value="MCPsignal"/>
    <property type="match status" value="1"/>
</dbReference>
<dbReference type="GO" id="GO:0004888">
    <property type="term" value="F:transmembrane signaling receptor activity"/>
    <property type="evidence" value="ECO:0007669"/>
    <property type="project" value="TreeGrafter"/>
</dbReference>
<keyword evidence="6" id="KW-1133">Transmembrane helix</keyword>
<evidence type="ECO:0000256" key="1">
    <source>
        <dbReference type="ARBA" id="ARBA00004370"/>
    </source>
</evidence>
<dbReference type="PROSITE" id="PS50885">
    <property type="entry name" value="HAMP"/>
    <property type="match status" value="1"/>
</dbReference>
<dbReference type="PROSITE" id="PS50111">
    <property type="entry name" value="CHEMOTAXIS_TRANSDUC_2"/>
    <property type="match status" value="1"/>
</dbReference>
<keyword evidence="2" id="KW-0488">Methylation</keyword>
<dbReference type="GO" id="GO:0006935">
    <property type="term" value="P:chemotaxis"/>
    <property type="evidence" value="ECO:0007669"/>
    <property type="project" value="TreeGrafter"/>
</dbReference>
<dbReference type="CDD" id="cd11386">
    <property type="entry name" value="MCP_signal"/>
    <property type="match status" value="1"/>
</dbReference>
<dbReference type="RefSeq" id="WP_212683038.1">
    <property type="nucleotide sequence ID" value="NZ_JAGSPM010000002.1"/>
</dbReference>
<keyword evidence="6" id="KW-0472">Membrane</keyword>
<dbReference type="CDD" id="cd06225">
    <property type="entry name" value="HAMP"/>
    <property type="match status" value="1"/>
</dbReference>
<dbReference type="Gene3D" id="1.10.287.950">
    <property type="entry name" value="Methyl-accepting chemotaxis protein"/>
    <property type="match status" value="1"/>
</dbReference>
<dbReference type="SMART" id="SM00283">
    <property type="entry name" value="MA"/>
    <property type="match status" value="1"/>
</dbReference>
<sequence>MQAFLSPAVTFMRGLRLLPKFLIVACLFAIPALVVSGLFIAELNKAIRLTETEQLGLQQLHQLQEIRQQVQEHRGLQHLGLAGNASAKQAALNLRESLAPQSQQLLQQLQQHPDLVSNKALQELQEAWLNFSKAIENTKARETYAAHNQLLGQLQKIATEIADHSNLNLDPQVDTYYLIGLYSKSLPELSNVLADTAARGAPYIDTGLLEPNEDVLINANVMLSQRDLPKVQAQLEEVLRAHPSLQNLNEQQQAVSAAHLAFLERTKSEILSTLNQTSGNDYLKAGQQTINQWRDLSNTIAGFIAHKLDQRLQNHVWNRNAMLFAIATVIFVAVYLLAGFYIAFARELRQLTNAVHRISDGNLSVASQSKGKDEVALLITEFESMRLVLIGLVKNIRTSTEQIASSSEEIANGNADLSTRTEQQASSLEETSASMEELTIAVKQNIESAQQANQLAISASDIAKDGGVAVKQMTTMMEGIQQSSKQINDIIAVIDGIAFQTNILALNAAVEAARAGEQGRGFAVVASEVRNLAQRSAAAAKEIKQLIGNSVKQVEAGNRQVQQAGDTMQRVVASIVNLNANMHAITDASVEQGDGIQMVNATLGQLDLITQQNAALVEHAAAAAESMRLQASKLTDAVAAFTIDPHSKNSTDIGQTPAAKPLAKIKHTRTRKMVGVGGMRLARQLASN</sequence>
<dbReference type="PANTHER" id="PTHR43531:SF14">
    <property type="entry name" value="METHYL-ACCEPTING CHEMOTAXIS PROTEIN I-RELATED"/>
    <property type="match status" value="1"/>
</dbReference>
<gene>
    <name evidence="9" type="ORF">KDM92_03510</name>
</gene>
<keyword evidence="10" id="KW-1185">Reference proteome</keyword>
<dbReference type="GO" id="GO:0005886">
    <property type="term" value="C:plasma membrane"/>
    <property type="evidence" value="ECO:0007669"/>
    <property type="project" value="TreeGrafter"/>
</dbReference>
<proteinExistence type="inferred from homology"/>
<dbReference type="Pfam" id="PF00672">
    <property type="entry name" value="HAMP"/>
    <property type="match status" value="1"/>
</dbReference>
<feature type="transmembrane region" description="Helical" evidence="6">
    <location>
        <begin position="321"/>
        <end position="344"/>
    </location>
</feature>
<keyword evidence="4" id="KW-0807">Transducer</keyword>
<evidence type="ECO:0000256" key="6">
    <source>
        <dbReference type="SAM" id="Phobius"/>
    </source>
</evidence>
<feature type="domain" description="HAMP" evidence="8">
    <location>
        <begin position="342"/>
        <end position="394"/>
    </location>
</feature>
<dbReference type="Proteomes" id="UP000680158">
    <property type="component" value="Unassembled WGS sequence"/>
</dbReference>
<dbReference type="SMART" id="SM00304">
    <property type="entry name" value="HAMP"/>
    <property type="match status" value="1"/>
</dbReference>
<keyword evidence="6" id="KW-0812">Transmembrane</keyword>
<evidence type="ECO:0000256" key="3">
    <source>
        <dbReference type="ARBA" id="ARBA00029447"/>
    </source>
</evidence>
<evidence type="ECO:0000256" key="5">
    <source>
        <dbReference type="SAM" id="MobiDB-lite"/>
    </source>
</evidence>
<reference evidence="9 10" key="1">
    <citation type="submission" date="2021-04" db="EMBL/GenBank/DDBJ databases">
        <title>novel species isolated from subtropical streams in China.</title>
        <authorList>
            <person name="Lu H."/>
        </authorList>
    </citation>
    <scope>NUCLEOTIDE SEQUENCE [LARGE SCALE GENOMIC DNA]</scope>
    <source>
        <strain evidence="9 10">BYS107W</strain>
    </source>
</reference>
<evidence type="ECO:0000313" key="10">
    <source>
        <dbReference type="Proteomes" id="UP000680158"/>
    </source>
</evidence>
<dbReference type="SUPFAM" id="SSF58104">
    <property type="entry name" value="Methyl-accepting chemotaxis protein (MCP) signaling domain"/>
    <property type="match status" value="1"/>
</dbReference>
<dbReference type="EMBL" id="JAGSPM010000002">
    <property type="protein sequence ID" value="MBR7745633.1"/>
    <property type="molecule type" value="Genomic_DNA"/>
</dbReference>
<feature type="region of interest" description="Disordered" evidence="5">
    <location>
        <begin position="407"/>
        <end position="429"/>
    </location>
</feature>